<evidence type="ECO:0000313" key="3">
    <source>
        <dbReference type="Proteomes" id="UP000283587"/>
    </source>
</evidence>
<name>A0A419A3Z8_9RHOB</name>
<proteinExistence type="predicted"/>
<keyword evidence="3" id="KW-1185">Reference proteome</keyword>
<comment type="caution">
    <text evidence="2">The sequence shown here is derived from an EMBL/GenBank/DDBJ whole genome shotgun (WGS) entry which is preliminary data.</text>
</comment>
<accession>A0A419A3Z8</accession>
<dbReference type="OrthoDB" id="7775871at2"/>
<dbReference type="AlphaFoldDB" id="A0A419A3Z8"/>
<keyword evidence="1" id="KW-0812">Transmembrane</keyword>
<feature type="transmembrane region" description="Helical" evidence="1">
    <location>
        <begin position="12"/>
        <end position="29"/>
    </location>
</feature>
<reference evidence="3" key="1">
    <citation type="submission" date="2018-09" db="EMBL/GenBank/DDBJ databases">
        <title>Paracoccus onubensis nov. sp. a moderate halophilic bacterium isolated from Gruta de las Maravillas (Aracena, Spain).</title>
        <authorList>
            <person name="Jurado V."/>
            <person name="Gutierrez-Patricio S."/>
            <person name="Gonzalez-Pimentel J.L."/>
            <person name="Miller A.Z."/>
            <person name="Laiz L."/>
            <person name="Saiz-Jimenez C."/>
        </authorList>
    </citation>
    <scope>NUCLEOTIDE SEQUENCE [LARGE SCALE GENOMIC DNA]</scope>
    <source>
        <strain evidence="3">DSM 26381</strain>
    </source>
</reference>
<dbReference type="RefSeq" id="WP_119899480.1">
    <property type="nucleotide sequence ID" value="NZ_QNRC01000004.1"/>
</dbReference>
<organism evidence="2 3">
    <name type="scientific">Paracoccus siganidrum</name>
    <dbReference type="NCBI Taxonomy" id="1276757"/>
    <lineage>
        <taxon>Bacteria</taxon>
        <taxon>Pseudomonadati</taxon>
        <taxon>Pseudomonadota</taxon>
        <taxon>Alphaproteobacteria</taxon>
        <taxon>Rhodobacterales</taxon>
        <taxon>Paracoccaceae</taxon>
        <taxon>Paracoccus</taxon>
    </lineage>
</organism>
<keyword evidence="1" id="KW-1133">Transmembrane helix</keyword>
<protein>
    <submittedName>
        <fullName evidence="2">Uncharacterized protein</fullName>
    </submittedName>
</protein>
<gene>
    <name evidence="2" type="ORF">D3P05_16125</name>
</gene>
<dbReference type="EMBL" id="QZEW01000075">
    <property type="protein sequence ID" value="RJL08396.1"/>
    <property type="molecule type" value="Genomic_DNA"/>
</dbReference>
<evidence type="ECO:0000256" key="1">
    <source>
        <dbReference type="SAM" id="Phobius"/>
    </source>
</evidence>
<sequence length="127" mass="13359">MQTIVNAAMPHLLEMLGLVLTGVITWAAAKARQKWGIDIEARHRESLHSALMSGAQMAAAGNLSFDAAIRIILEHVRNSVPDALAALTPSGATLRNLAEAKLAEAQAEIIGRATDALTAKLRDAGAL</sequence>
<keyword evidence="1" id="KW-0472">Membrane</keyword>
<dbReference type="Proteomes" id="UP000283587">
    <property type="component" value="Unassembled WGS sequence"/>
</dbReference>
<evidence type="ECO:0000313" key="2">
    <source>
        <dbReference type="EMBL" id="RJL08396.1"/>
    </source>
</evidence>